<dbReference type="OrthoDB" id="673455at2"/>
<dbReference type="AlphaFoldDB" id="A0A1M5WTT4"/>
<dbReference type="Proteomes" id="UP000184212">
    <property type="component" value="Unassembled WGS sequence"/>
</dbReference>
<gene>
    <name evidence="1" type="ORF">SAMN04488109_6017</name>
</gene>
<dbReference type="EMBL" id="FQWQ01000005">
    <property type="protein sequence ID" value="SHH90986.1"/>
    <property type="molecule type" value="Genomic_DNA"/>
</dbReference>
<accession>A0A1M5WTT4</accession>
<organism evidence="1 2">
    <name type="scientific">Chryseolinea serpens</name>
    <dbReference type="NCBI Taxonomy" id="947013"/>
    <lineage>
        <taxon>Bacteria</taxon>
        <taxon>Pseudomonadati</taxon>
        <taxon>Bacteroidota</taxon>
        <taxon>Cytophagia</taxon>
        <taxon>Cytophagales</taxon>
        <taxon>Fulvivirgaceae</taxon>
        <taxon>Chryseolinea</taxon>
    </lineage>
</organism>
<reference evidence="1 2" key="1">
    <citation type="submission" date="2016-11" db="EMBL/GenBank/DDBJ databases">
        <authorList>
            <person name="Jaros S."/>
            <person name="Januszkiewicz K."/>
            <person name="Wedrychowicz H."/>
        </authorList>
    </citation>
    <scope>NUCLEOTIDE SEQUENCE [LARGE SCALE GENOMIC DNA]</scope>
    <source>
        <strain evidence="1 2">DSM 24574</strain>
    </source>
</reference>
<dbReference type="RefSeq" id="WP_073142029.1">
    <property type="nucleotide sequence ID" value="NZ_FQWQ01000005.1"/>
</dbReference>
<evidence type="ECO:0000313" key="1">
    <source>
        <dbReference type="EMBL" id="SHH90986.1"/>
    </source>
</evidence>
<evidence type="ECO:0000313" key="2">
    <source>
        <dbReference type="Proteomes" id="UP000184212"/>
    </source>
</evidence>
<dbReference type="STRING" id="947013.SAMN04488109_6017"/>
<keyword evidence="2" id="KW-1185">Reference proteome</keyword>
<protein>
    <submittedName>
        <fullName evidence="1">Uncharacterized protein</fullName>
    </submittedName>
</protein>
<sequence length="112" mass="13093">MLTLRRKKDRYAIDHIPGKYGPRVAYSFSRDFLPESVLLHMLSLDVFKETEDTIYLLTEKQDKAILNVLKKLHREQNSGYIFSEHLQKTYLVELIHLITKIHHSGLLARSSA</sequence>
<proteinExistence type="predicted"/>
<name>A0A1M5WTT4_9BACT</name>